<evidence type="ECO:0000256" key="5">
    <source>
        <dbReference type="SAM" id="Phobius"/>
    </source>
</evidence>
<feature type="transmembrane region" description="Helical" evidence="5">
    <location>
        <begin position="46"/>
        <end position="69"/>
    </location>
</feature>
<evidence type="ECO:0000256" key="3">
    <source>
        <dbReference type="ARBA" id="ARBA00022989"/>
    </source>
</evidence>
<dbReference type="InterPro" id="IPR007016">
    <property type="entry name" value="O-antigen_ligase-rel_domated"/>
</dbReference>
<keyword evidence="3 5" id="KW-1133">Transmembrane helix</keyword>
<dbReference type="EMBL" id="BBSC01000009">
    <property type="protein sequence ID" value="GAM77449.1"/>
    <property type="molecule type" value="Genomic_DNA"/>
</dbReference>
<evidence type="ECO:0000259" key="8">
    <source>
        <dbReference type="Pfam" id="PF15864"/>
    </source>
</evidence>
<evidence type="ECO:0000259" key="7">
    <source>
        <dbReference type="Pfam" id="PF11846"/>
    </source>
</evidence>
<comment type="subcellular location">
    <subcellularLocation>
        <location evidence="1">Membrane</location>
        <topology evidence="1">Multi-pass membrane protein</topology>
    </subcellularLocation>
</comment>
<gene>
    <name evidence="9" type="ORF">JCM19241_4572</name>
</gene>
<dbReference type="PANTHER" id="PTHR37422">
    <property type="entry name" value="TEICHURONIC ACID BIOSYNTHESIS PROTEIN TUAE"/>
    <property type="match status" value="1"/>
</dbReference>
<feature type="transmembrane region" description="Helical" evidence="5">
    <location>
        <begin position="212"/>
        <end position="231"/>
    </location>
</feature>
<dbReference type="Pfam" id="PF04932">
    <property type="entry name" value="Wzy_C"/>
    <property type="match status" value="1"/>
</dbReference>
<feature type="domain" description="Virulence factor membrane-bound polymerase C-terminal" evidence="7">
    <location>
        <begin position="391"/>
        <end position="570"/>
    </location>
</feature>
<dbReference type="GO" id="GO:0016874">
    <property type="term" value="F:ligase activity"/>
    <property type="evidence" value="ECO:0007669"/>
    <property type="project" value="UniProtKB-KW"/>
</dbReference>
<sequence>MATLLTSGTNLQAQKPTVPLNKRFMFAIGVAFLVATHFFTPNPGGAGLFLSFNPPVWITISIALGMAAYQTARNRVIKYSKLSVAMLISCILLTLPLFYLNAEPLLALPRLMGLWAGLGLFVALQQFRFSNEEKQRLLWFILLSVLIEALFGWVQYTLLSEGNMFGYNTVANRPYGIFQQPNVMASFLATGLVISGYLLARQPHTKYLHWRHKLILLYATPVLTIPLLVVLASRTGWLGSILALALLLPYVHRFAARNRAYTWGAMLLLGLGVGLGLTQVGDNQSLLQQKADLESPRAYTFPQTLDMLIEKPLSGYGYGRFEPEYMLYTARQHQLNSEYPAGLPSMDHPHNELLYWGAEGGILPLFGILLAMGYVLYWLTKARKGTRIGILSLFIPIVLHSQLEYPFYHSAIHWISFILLIYWVDQRGGKSYQFNFGRSSKLILRLGSLLMPIVVSFFMLTSLQTNQVLTEFEKSKPKNPDILDRVTNPIVWKDRYEWDINSTFLQLGLATGNPDYIQSFVDWSQEFIQHKPRPSVYKNLILAYQGLSDERLAEEIRGEAKFLFPNVDFDNITLVKVGEKSESDATASE</sequence>
<feature type="domain" description="Protein glycosylation ligase" evidence="8">
    <location>
        <begin position="174"/>
        <end position="199"/>
    </location>
</feature>
<evidence type="ECO:0000313" key="9">
    <source>
        <dbReference type="EMBL" id="GAM77449.1"/>
    </source>
</evidence>
<accession>A0A0B8QTC3</accession>
<feature type="transmembrane region" description="Helical" evidence="5">
    <location>
        <begin position="24"/>
        <end position="40"/>
    </location>
</feature>
<dbReference type="InterPro" id="IPR031726">
    <property type="entry name" value="PglL_A"/>
</dbReference>
<evidence type="ECO:0000256" key="2">
    <source>
        <dbReference type="ARBA" id="ARBA00022692"/>
    </source>
</evidence>
<feature type="transmembrane region" description="Helical" evidence="5">
    <location>
        <begin position="263"/>
        <end position="281"/>
    </location>
</feature>
<dbReference type="AlphaFoldDB" id="A0A0B8QTC3"/>
<name>A0A0B8QTC3_9VIBR</name>
<feature type="transmembrane region" description="Helical" evidence="5">
    <location>
        <begin position="106"/>
        <end position="125"/>
    </location>
</feature>
<feature type="transmembrane region" description="Helical" evidence="5">
    <location>
        <begin position="407"/>
        <end position="424"/>
    </location>
</feature>
<evidence type="ECO:0000313" key="10">
    <source>
        <dbReference type="Proteomes" id="UP000031666"/>
    </source>
</evidence>
<feature type="transmembrane region" description="Helical" evidence="5">
    <location>
        <begin position="385"/>
        <end position="401"/>
    </location>
</feature>
<dbReference type="InterPro" id="IPR021797">
    <property type="entry name" value="Wzy_C_2"/>
</dbReference>
<protein>
    <submittedName>
        <fullName evidence="9">Lipid A core-O-antigen ligase</fullName>
    </submittedName>
</protein>
<feature type="transmembrane region" description="Helical" evidence="5">
    <location>
        <begin position="237"/>
        <end position="256"/>
    </location>
</feature>
<feature type="transmembrane region" description="Helical" evidence="5">
    <location>
        <begin position="81"/>
        <end position="100"/>
    </location>
</feature>
<feature type="transmembrane region" description="Helical" evidence="5">
    <location>
        <begin position="137"/>
        <end position="156"/>
    </location>
</feature>
<organism evidence="9 10">
    <name type="scientific">Vibrio ishigakensis</name>
    <dbReference type="NCBI Taxonomy" id="1481914"/>
    <lineage>
        <taxon>Bacteria</taxon>
        <taxon>Pseudomonadati</taxon>
        <taxon>Pseudomonadota</taxon>
        <taxon>Gammaproteobacteria</taxon>
        <taxon>Vibrionales</taxon>
        <taxon>Vibrionaceae</taxon>
        <taxon>Vibrio</taxon>
    </lineage>
</organism>
<reference evidence="9 10" key="1">
    <citation type="submission" date="2015-01" db="EMBL/GenBank/DDBJ databases">
        <title>Vibrio sp. C94 JCM 19241 whole genome shotgun sequence.</title>
        <authorList>
            <person name="Sawabe T."/>
            <person name="Meirelles P."/>
            <person name="Feng G."/>
            <person name="Sayaka M."/>
            <person name="Hattori M."/>
            <person name="Ohkuma M."/>
        </authorList>
    </citation>
    <scope>NUCLEOTIDE SEQUENCE [LARGE SCALE GENOMIC DNA]</scope>
    <source>
        <strain evidence="10">JCM 19241</strain>
    </source>
</reference>
<dbReference type="Pfam" id="PF15864">
    <property type="entry name" value="PglL_A"/>
    <property type="match status" value="1"/>
</dbReference>
<comment type="caution">
    <text evidence="9">The sequence shown here is derived from an EMBL/GenBank/DDBJ whole genome shotgun (WGS) entry which is preliminary data.</text>
</comment>
<feature type="transmembrane region" description="Helical" evidence="5">
    <location>
        <begin position="183"/>
        <end position="200"/>
    </location>
</feature>
<dbReference type="STRING" id="1481914.JCM19241_4572"/>
<dbReference type="InterPro" id="IPR051533">
    <property type="entry name" value="WaaL-like"/>
</dbReference>
<proteinExistence type="predicted"/>
<feature type="transmembrane region" description="Helical" evidence="5">
    <location>
        <begin position="353"/>
        <end position="378"/>
    </location>
</feature>
<evidence type="ECO:0000256" key="4">
    <source>
        <dbReference type="ARBA" id="ARBA00023136"/>
    </source>
</evidence>
<evidence type="ECO:0000256" key="1">
    <source>
        <dbReference type="ARBA" id="ARBA00004141"/>
    </source>
</evidence>
<keyword evidence="4 5" id="KW-0472">Membrane</keyword>
<dbReference type="PANTHER" id="PTHR37422:SF21">
    <property type="entry name" value="EXOQ-LIKE PROTEIN"/>
    <property type="match status" value="1"/>
</dbReference>
<keyword evidence="2 5" id="KW-0812">Transmembrane</keyword>
<reference evidence="9 10" key="2">
    <citation type="submission" date="2015-01" db="EMBL/GenBank/DDBJ databases">
        <authorList>
            <consortium name="NBRP consortium"/>
            <person name="Sawabe T."/>
            <person name="Meirelles P."/>
            <person name="Feng G."/>
            <person name="Sayaka M."/>
            <person name="Hattori M."/>
            <person name="Ohkuma M."/>
        </authorList>
    </citation>
    <scope>NUCLEOTIDE SEQUENCE [LARGE SCALE GENOMIC DNA]</scope>
    <source>
        <strain evidence="10">JCM 19241</strain>
    </source>
</reference>
<dbReference type="Pfam" id="PF11846">
    <property type="entry name" value="Wzy_C_2"/>
    <property type="match status" value="1"/>
</dbReference>
<dbReference type="GO" id="GO:0016020">
    <property type="term" value="C:membrane"/>
    <property type="evidence" value="ECO:0007669"/>
    <property type="project" value="UniProtKB-SubCell"/>
</dbReference>
<feature type="domain" description="O-antigen ligase-related" evidence="6">
    <location>
        <begin position="222"/>
        <end position="366"/>
    </location>
</feature>
<feature type="transmembrane region" description="Helical" evidence="5">
    <location>
        <begin position="444"/>
        <end position="463"/>
    </location>
</feature>
<evidence type="ECO:0000259" key="6">
    <source>
        <dbReference type="Pfam" id="PF04932"/>
    </source>
</evidence>
<dbReference type="Proteomes" id="UP000031666">
    <property type="component" value="Unassembled WGS sequence"/>
</dbReference>
<keyword evidence="9" id="KW-0436">Ligase</keyword>